<dbReference type="InterPro" id="IPR025337">
    <property type="entry name" value="Questin_oxidase-like"/>
</dbReference>
<comment type="caution">
    <text evidence="3">The sequence shown here is derived from an EMBL/GenBank/DDBJ whole genome shotgun (WGS) entry which is preliminary data.</text>
</comment>
<evidence type="ECO:0000313" key="3">
    <source>
        <dbReference type="EMBL" id="KAJ7725645.1"/>
    </source>
</evidence>
<organism evidence="3 4">
    <name type="scientific">Mycena maculata</name>
    <dbReference type="NCBI Taxonomy" id="230809"/>
    <lineage>
        <taxon>Eukaryota</taxon>
        <taxon>Fungi</taxon>
        <taxon>Dikarya</taxon>
        <taxon>Basidiomycota</taxon>
        <taxon>Agaricomycotina</taxon>
        <taxon>Agaricomycetes</taxon>
        <taxon>Agaricomycetidae</taxon>
        <taxon>Agaricales</taxon>
        <taxon>Marasmiineae</taxon>
        <taxon>Mycenaceae</taxon>
        <taxon>Mycena</taxon>
    </lineage>
</organism>
<dbReference type="PANTHER" id="PTHR35870:SF1">
    <property type="entry name" value="PROTEIN, PUTATIVE (AFU_ORTHOLOGUE AFUA_5G03330)-RELATED"/>
    <property type="match status" value="1"/>
</dbReference>
<dbReference type="AlphaFoldDB" id="A0AAD7HQ11"/>
<proteinExistence type="predicted"/>
<dbReference type="EMBL" id="JARJLG010000226">
    <property type="protein sequence ID" value="KAJ7725645.1"/>
    <property type="molecule type" value="Genomic_DNA"/>
</dbReference>
<keyword evidence="4" id="KW-1185">Reference proteome</keyword>
<dbReference type="GO" id="GO:0016491">
    <property type="term" value="F:oxidoreductase activity"/>
    <property type="evidence" value="ECO:0007669"/>
    <property type="project" value="UniProtKB-KW"/>
</dbReference>
<evidence type="ECO:0000256" key="2">
    <source>
        <dbReference type="SAM" id="MobiDB-lite"/>
    </source>
</evidence>
<feature type="region of interest" description="Disordered" evidence="2">
    <location>
        <begin position="104"/>
        <end position="127"/>
    </location>
</feature>
<reference evidence="3" key="1">
    <citation type="submission" date="2023-03" db="EMBL/GenBank/DDBJ databases">
        <title>Massive genome expansion in bonnet fungi (Mycena s.s.) driven by repeated elements and novel gene families across ecological guilds.</title>
        <authorList>
            <consortium name="Lawrence Berkeley National Laboratory"/>
            <person name="Harder C.B."/>
            <person name="Miyauchi S."/>
            <person name="Viragh M."/>
            <person name="Kuo A."/>
            <person name="Thoen E."/>
            <person name="Andreopoulos B."/>
            <person name="Lu D."/>
            <person name="Skrede I."/>
            <person name="Drula E."/>
            <person name="Henrissat B."/>
            <person name="Morin E."/>
            <person name="Kohler A."/>
            <person name="Barry K."/>
            <person name="LaButti K."/>
            <person name="Morin E."/>
            <person name="Salamov A."/>
            <person name="Lipzen A."/>
            <person name="Mereny Z."/>
            <person name="Hegedus B."/>
            <person name="Baldrian P."/>
            <person name="Stursova M."/>
            <person name="Weitz H."/>
            <person name="Taylor A."/>
            <person name="Grigoriev I.V."/>
            <person name="Nagy L.G."/>
            <person name="Martin F."/>
            <person name="Kauserud H."/>
        </authorList>
    </citation>
    <scope>NUCLEOTIDE SEQUENCE</scope>
    <source>
        <strain evidence="3">CBHHK188m</strain>
    </source>
</reference>
<evidence type="ECO:0000313" key="4">
    <source>
        <dbReference type="Proteomes" id="UP001215280"/>
    </source>
</evidence>
<dbReference type="Proteomes" id="UP001215280">
    <property type="component" value="Unassembled WGS sequence"/>
</dbReference>
<keyword evidence="1" id="KW-0560">Oxidoreductase</keyword>
<feature type="compositionally biased region" description="Polar residues" evidence="2">
    <location>
        <begin position="107"/>
        <end position="127"/>
    </location>
</feature>
<evidence type="ECO:0000256" key="1">
    <source>
        <dbReference type="ARBA" id="ARBA00023002"/>
    </source>
</evidence>
<accession>A0AAD7HQ11</accession>
<gene>
    <name evidence="3" type="ORF">DFH07DRAFT_853847</name>
</gene>
<protein>
    <submittedName>
        <fullName evidence="3">Uncharacterized protein</fullName>
    </submittedName>
</protein>
<name>A0AAD7HQ11_9AGAR</name>
<dbReference type="PANTHER" id="PTHR35870">
    <property type="entry name" value="PROTEIN, PUTATIVE (AFU_ORTHOLOGUE AFUA_5G03330)-RELATED"/>
    <property type="match status" value="1"/>
</dbReference>
<sequence>MDDTVYLYYRLYDGHSVLASKSPLSAQHTNVSSIDVQDIFPPYTVANIIAMILDREGETGSKADMYLDRKDAIPAAAATPVDIDNGPSTKIASAIRVVVRPGATPAVQGTSSKDTSSESVAPTPTGTIARVSSSQLTRLFPNPGPPPVGVNTPSRLPGVTPNSTAVVRGYLQRDYEIHDAFFSAGGGHNHTPFHMLTEYALGASPAHIEAIWKIHLTLEKPAFASPGSITAATFSDHLGDRRYYQAYLKFFSEEVLKKNDTAATLEEWLFSSKANFDGKGPQMLNRILAGILHPMLYVGYGIEFAVPGLVAEGLAQAAVHQLGNSLVILPQKMFPMPPPRQDHAFSIASRILLDDRFDDIKPTSLDDVLARFGDAIYGYAAQWTVDGANAKEVESKVQELCFLNVMLYAVGGWLDGSLREAEFTVMHLVTTSLRLSSLMVIITSPTSKSLFLRAYFARSLGYWIARGRRPLNVRSFFSSRATLSPTVPGPIPTPYASAFPMASSPLAITPNPWMQLIQSALVHPDDHVCKVIRTLAHYGTVYGAVAPGTFKMTELQDSEVIDGTLFIRAAGLTMIKMGRVREGEKDRYWTNDGNHADDPDHLL</sequence>
<dbReference type="Pfam" id="PF14027">
    <property type="entry name" value="Questin_oxidase"/>
    <property type="match status" value="1"/>
</dbReference>